<gene>
    <name evidence="3" type="ORF">H5V44_08225</name>
</gene>
<evidence type="ECO:0000256" key="1">
    <source>
        <dbReference type="SAM" id="MobiDB-lite"/>
    </source>
</evidence>
<evidence type="ECO:0000313" key="4">
    <source>
        <dbReference type="Proteomes" id="UP000546257"/>
    </source>
</evidence>
<organism evidence="3 4">
    <name type="scientific">Halobellus ruber</name>
    <dbReference type="NCBI Taxonomy" id="2761102"/>
    <lineage>
        <taxon>Archaea</taxon>
        <taxon>Methanobacteriati</taxon>
        <taxon>Methanobacteriota</taxon>
        <taxon>Stenosarchaea group</taxon>
        <taxon>Halobacteria</taxon>
        <taxon>Halobacteriales</taxon>
        <taxon>Haloferacaceae</taxon>
        <taxon>Halobellus</taxon>
    </lineage>
</organism>
<dbReference type="AlphaFoldDB" id="A0A7J9SH33"/>
<dbReference type="Proteomes" id="UP000546257">
    <property type="component" value="Unassembled WGS sequence"/>
</dbReference>
<dbReference type="RefSeq" id="WP_185192623.1">
    <property type="nucleotide sequence ID" value="NZ_JACKXD010000002.1"/>
</dbReference>
<sequence length="215" mass="23037">MEYVLLGWPPGGPTLRLDHRRFAYAGKFVVSNTGKAVVRPEGDEADGVGADEGPSTAPDGAEYDTDILAAVAFDADRTDDRTLRFRYITVRSDLQGEGVGPRLATFVAAKAEQRGYDRIAIAVNNPFAYEAMYKAGFAWTGRESGLAELVLERPAGPIDDTGSTPDPGTYHGGLERFRERDFGEPEASFVAGKVGSDPPARVAVPDGVDRTDPDA</sequence>
<dbReference type="EMBL" id="JACKXD010000002">
    <property type="protein sequence ID" value="MBB6646274.1"/>
    <property type="molecule type" value="Genomic_DNA"/>
</dbReference>
<comment type="caution">
    <text evidence="3">The sequence shown here is derived from an EMBL/GenBank/DDBJ whole genome shotgun (WGS) entry which is preliminary data.</text>
</comment>
<proteinExistence type="predicted"/>
<dbReference type="InterPro" id="IPR016181">
    <property type="entry name" value="Acyl_CoA_acyltransferase"/>
</dbReference>
<dbReference type="InterPro" id="IPR000182">
    <property type="entry name" value="GNAT_dom"/>
</dbReference>
<accession>A0A7J9SH33</accession>
<feature type="region of interest" description="Disordered" evidence="1">
    <location>
        <begin position="189"/>
        <end position="215"/>
    </location>
</feature>
<feature type="domain" description="N-acetyltransferase" evidence="2">
    <location>
        <begin position="17"/>
        <end position="156"/>
    </location>
</feature>
<dbReference type="GO" id="GO:0016747">
    <property type="term" value="F:acyltransferase activity, transferring groups other than amino-acyl groups"/>
    <property type="evidence" value="ECO:0007669"/>
    <property type="project" value="InterPro"/>
</dbReference>
<evidence type="ECO:0000259" key="2">
    <source>
        <dbReference type="PROSITE" id="PS51186"/>
    </source>
</evidence>
<dbReference type="Gene3D" id="3.40.630.30">
    <property type="match status" value="1"/>
</dbReference>
<dbReference type="PROSITE" id="PS51186">
    <property type="entry name" value="GNAT"/>
    <property type="match status" value="1"/>
</dbReference>
<keyword evidence="4" id="KW-1185">Reference proteome</keyword>
<keyword evidence="3" id="KW-0808">Transferase</keyword>
<name>A0A7J9SH33_9EURY</name>
<evidence type="ECO:0000313" key="3">
    <source>
        <dbReference type="EMBL" id="MBB6646274.1"/>
    </source>
</evidence>
<protein>
    <submittedName>
        <fullName evidence="3">GNAT family N-acetyltransferase</fullName>
    </submittedName>
</protein>
<dbReference type="SUPFAM" id="SSF55729">
    <property type="entry name" value="Acyl-CoA N-acyltransferases (Nat)"/>
    <property type="match status" value="1"/>
</dbReference>
<dbReference type="Pfam" id="PF00583">
    <property type="entry name" value="Acetyltransf_1"/>
    <property type="match status" value="1"/>
</dbReference>
<feature type="region of interest" description="Disordered" evidence="1">
    <location>
        <begin position="39"/>
        <end position="60"/>
    </location>
</feature>
<reference evidence="3 4" key="1">
    <citation type="submission" date="2020-08" db="EMBL/GenBank/DDBJ databases">
        <authorList>
            <person name="Seo M.-J."/>
        </authorList>
    </citation>
    <scope>NUCLEOTIDE SEQUENCE [LARGE SCALE GENOMIC DNA]</scope>
    <source>
        <strain evidence="3 4">MBLA0160</strain>
    </source>
</reference>